<organism evidence="2 3">
    <name type="scientific">Olleya aquimaris</name>
    <dbReference type="NCBI Taxonomy" id="639310"/>
    <lineage>
        <taxon>Bacteria</taxon>
        <taxon>Pseudomonadati</taxon>
        <taxon>Bacteroidota</taxon>
        <taxon>Flavobacteriia</taxon>
        <taxon>Flavobacteriales</taxon>
        <taxon>Flavobacteriaceae</taxon>
    </lineage>
</organism>
<accession>A0A327RFE3</accession>
<evidence type="ECO:0008006" key="4">
    <source>
        <dbReference type="Google" id="ProtNLM"/>
    </source>
</evidence>
<sequence>MKKIAIFIVLILPIISLAQDTDNEDSSVVKDFFNNLSGSLETNAQWYVNDSELGEFEDPLAEFDLKNEHVRVNSYLRLDYSFLDNFTVGLQAESYEPLPLINYYPEYNDTRIATYYANFRNKTLDITAGYFYEQFGNGLLLRAFEERQLGLNTALRGGRIKYTPTNYLNITGLYGQQRVGFDVSESDIFGFDTNLDLKQVLNINSLSSLNLGLSYVGKKEDFTPPVDEFDPNNTFDTTDFPEMINSYSFRLDADFGNIYFKSEYALKGEDVAFIPPALPGNGVIEGKYFTGNALLFSLGYTKKGLGVISTFRRMENMLFTAERNAMDIGSLEFQFNMQNMNYLPTLTKQQDYALANIYIYNAQPGLFLQNFGGQAGEIGNTLDVFYKFKKGTALGGEYGTKVTANFAYWALLDAEFNQSESTYKAEFLKFGNRLNRDFNFEIRKKHSKNWSSIFTYINSIVDKGVALGGSLGVDGDIKSQVVIADVTHKLGNGKSVRVEGQHLWTKQDRKNWVGGTVEFIANRNLAFYVTDIYDYGNDNEFSTETKAHYYNVGGSFTKGATRIALNYGRQRGGLLCVGGVCRIVPENTGLTLNLSTAF</sequence>
<evidence type="ECO:0000256" key="1">
    <source>
        <dbReference type="SAM" id="SignalP"/>
    </source>
</evidence>
<evidence type="ECO:0000313" key="2">
    <source>
        <dbReference type="EMBL" id="RAJ14642.1"/>
    </source>
</evidence>
<dbReference type="Proteomes" id="UP000248703">
    <property type="component" value="Unassembled WGS sequence"/>
</dbReference>
<protein>
    <recommendedName>
        <fullName evidence="4">DUF5723 domain-containing protein</fullName>
    </recommendedName>
</protein>
<dbReference type="RefSeq" id="WP_111660126.1">
    <property type="nucleotide sequence ID" value="NZ_QLLO01000005.1"/>
</dbReference>
<dbReference type="Pfam" id="PF19494">
    <property type="entry name" value="DUF6029"/>
    <property type="match status" value="1"/>
</dbReference>
<reference evidence="2 3" key="1">
    <citation type="submission" date="2018-06" db="EMBL/GenBank/DDBJ databases">
        <title>Genomic Encyclopedia of Archaeal and Bacterial Type Strains, Phase II (KMG-II): from individual species to whole genera.</title>
        <authorList>
            <person name="Goeker M."/>
        </authorList>
    </citation>
    <scope>NUCLEOTIDE SEQUENCE [LARGE SCALE GENOMIC DNA]</scope>
    <source>
        <strain evidence="2 3">DSM 24464</strain>
    </source>
</reference>
<keyword evidence="1" id="KW-0732">Signal</keyword>
<evidence type="ECO:0000313" key="3">
    <source>
        <dbReference type="Proteomes" id="UP000248703"/>
    </source>
</evidence>
<feature type="chain" id="PRO_5016467327" description="DUF5723 domain-containing protein" evidence="1">
    <location>
        <begin position="19"/>
        <end position="598"/>
    </location>
</feature>
<proteinExistence type="predicted"/>
<dbReference type="AlphaFoldDB" id="A0A327RFE3"/>
<keyword evidence="3" id="KW-1185">Reference proteome</keyword>
<dbReference type="InterPro" id="IPR046070">
    <property type="entry name" value="DUF6029"/>
</dbReference>
<gene>
    <name evidence="2" type="ORF">LY08_01822</name>
</gene>
<dbReference type="OrthoDB" id="5480631at2"/>
<name>A0A327RFE3_9FLAO</name>
<comment type="caution">
    <text evidence="2">The sequence shown here is derived from an EMBL/GenBank/DDBJ whole genome shotgun (WGS) entry which is preliminary data.</text>
</comment>
<feature type="signal peptide" evidence="1">
    <location>
        <begin position="1"/>
        <end position="18"/>
    </location>
</feature>
<dbReference type="EMBL" id="QLLO01000005">
    <property type="protein sequence ID" value="RAJ14642.1"/>
    <property type="molecule type" value="Genomic_DNA"/>
</dbReference>